<dbReference type="RefSeq" id="WP_187760325.1">
    <property type="nucleotide sequence ID" value="NZ_CP061038.1"/>
</dbReference>
<dbReference type="InterPro" id="IPR022742">
    <property type="entry name" value="Hydrolase_4"/>
</dbReference>
<dbReference type="InterPro" id="IPR051044">
    <property type="entry name" value="MAG_DAG_Lipase"/>
</dbReference>
<protein>
    <submittedName>
        <fullName evidence="2">Alpha/beta hydrolase</fullName>
    </submittedName>
</protein>
<evidence type="ECO:0000313" key="2">
    <source>
        <dbReference type="EMBL" id="QNQ07994.1"/>
    </source>
</evidence>
<dbReference type="InterPro" id="IPR029058">
    <property type="entry name" value="AB_hydrolase_fold"/>
</dbReference>
<evidence type="ECO:0000259" key="1">
    <source>
        <dbReference type="Pfam" id="PF12146"/>
    </source>
</evidence>
<organism evidence="2 3">
    <name type="scientific">Sphingomonas alpina</name>
    <dbReference type="NCBI Taxonomy" id="653931"/>
    <lineage>
        <taxon>Bacteria</taxon>
        <taxon>Pseudomonadati</taxon>
        <taxon>Pseudomonadota</taxon>
        <taxon>Alphaproteobacteria</taxon>
        <taxon>Sphingomonadales</taxon>
        <taxon>Sphingomonadaceae</taxon>
        <taxon>Sphingomonas</taxon>
    </lineage>
</organism>
<feature type="domain" description="Serine aminopeptidase S33" evidence="1">
    <location>
        <begin position="41"/>
        <end position="294"/>
    </location>
</feature>
<name>A0A7H0LE91_9SPHN</name>
<keyword evidence="3" id="KW-1185">Reference proteome</keyword>
<gene>
    <name evidence="2" type="ORF">H3Z74_14510</name>
</gene>
<dbReference type="SUPFAM" id="SSF53474">
    <property type="entry name" value="alpha/beta-Hydrolases"/>
    <property type="match status" value="1"/>
</dbReference>
<dbReference type="KEGG" id="spap:H3Z74_14510"/>
<dbReference type="PANTHER" id="PTHR11614">
    <property type="entry name" value="PHOSPHOLIPASE-RELATED"/>
    <property type="match status" value="1"/>
</dbReference>
<dbReference type="GO" id="GO:0016787">
    <property type="term" value="F:hydrolase activity"/>
    <property type="evidence" value="ECO:0007669"/>
    <property type="project" value="UniProtKB-KW"/>
</dbReference>
<dbReference type="Gene3D" id="3.40.50.1820">
    <property type="entry name" value="alpha/beta hydrolase"/>
    <property type="match status" value="1"/>
</dbReference>
<evidence type="ECO:0000313" key="3">
    <source>
        <dbReference type="Proteomes" id="UP000516148"/>
    </source>
</evidence>
<accession>A0A7H0LE91</accession>
<proteinExistence type="predicted"/>
<sequence>MDSPQSFRRAIPLGAAITRWHGPDGWEFRRFDWPAEGTIRRGNILFEGGRGDIFEKYLEVFAHWHAQGWSITSLDWRGQGGSGRTSPDSHVGHIEDFGTFIADFAAFWAEWKLAAVGPTVLMGHSMGGHLILRAMTEGVAKPDVAVLIAPMLGLHSPLGARLGERMAKLLGGVGNSARPAWRDNERPATTVTRQALLTHDRSRYDDEIFWQTTKPELLLGPPSWRWVMQAFESTRRQRDDPRLKTMTVPTLVIVAEADKLVNPKAALQVAAKLPDARVVRFGKESSHEILRERDAIRNRAIGEIDIFLAARARA</sequence>
<reference evidence="2 3" key="1">
    <citation type="submission" date="2020-09" db="EMBL/GenBank/DDBJ databases">
        <title>Sphingomonas sp., a new species isolated from pork steak.</title>
        <authorList>
            <person name="Heidler von Heilborn D."/>
        </authorList>
    </citation>
    <scope>NUCLEOTIDE SEQUENCE [LARGE SCALE GENOMIC DNA]</scope>
    <source>
        <strain evidence="3">S8-3T</strain>
    </source>
</reference>
<dbReference type="Pfam" id="PF12146">
    <property type="entry name" value="Hydrolase_4"/>
    <property type="match status" value="1"/>
</dbReference>
<keyword evidence="2" id="KW-0378">Hydrolase</keyword>
<dbReference type="EMBL" id="CP061038">
    <property type="protein sequence ID" value="QNQ07994.1"/>
    <property type="molecule type" value="Genomic_DNA"/>
</dbReference>
<dbReference type="AlphaFoldDB" id="A0A7H0LE91"/>
<dbReference type="Proteomes" id="UP000516148">
    <property type="component" value="Chromosome"/>
</dbReference>